<evidence type="ECO:0000256" key="2">
    <source>
        <dbReference type="ARBA" id="ARBA00022723"/>
    </source>
</evidence>
<feature type="binding site" evidence="5">
    <location>
        <begin position="158"/>
        <end position="160"/>
    </location>
    <ligand>
        <name>substrate</name>
    </ligand>
</feature>
<evidence type="ECO:0000256" key="3">
    <source>
        <dbReference type="ARBA" id="ARBA00022729"/>
    </source>
</evidence>
<evidence type="ECO:0000256" key="4">
    <source>
        <dbReference type="PIRSR" id="PIRSR031924-50"/>
    </source>
</evidence>
<dbReference type="InterPro" id="IPR017850">
    <property type="entry name" value="Alkaline_phosphatase_core_sf"/>
</dbReference>
<feature type="active site" description="Phosphothreonine intermediate" evidence="4">
    <location>
        <position position="78"/>
    </location>
</feature>
<dbReference type="PIRSF" id="PIRSF031924">
    <property type="entry name" value="Pi-irrepressible_AP"/>
    <property type="match status" value="1"/>
</dbReference>
<dbReference type="Proteomes" id="UP000664654">
    <property type="component" value="Unassembled WGS sequence"/>
</dbReference>
<gene>
    <name evidence="7" type="ORF">J0A66_09750</name>
</gene>
<dbReference type="SUPFAM" id="SSF53649">
    <property type="entry name" value="Alkaline phosphatase-like"/>
    <property type="match status" value="1"/>
</dbReference>
<dbReference type="PANTHER" id="PTHR10151">
    <property type="entry name" value="ECTONUCLEOTIDE PYROPHOSPHATASE/PHOSPHODIESTERASE"/>
    <property type="match status" value="1"/>
</dbReference>
<proteinExistence type="predicted"/>
<keyword evidence="1 4" id="KW-0597">Phosphoprotein</keyword>
<keyword evidence="3 6" id="KW-0732">Signal</keyword>
<evidence type="ECO:0000256" key="5">
    <source>
        <dbReference type="PIRSR" id="PIRSR031924-51"/>
    </source>
</evidence>
<reference evidence="7" key="1">
    <citation type="submission" date="2021-03" db="EMBL/GenBank/DDBJ databases">
        <title>novel species isolated from a fishpond in China.</title>
        <authorList>
            <person name="Lu H."/>
            <person name="Cai Z."/>
        </authorList>
    </citation>
    <scope>NUCLEOTIDE SEQUENCE</scope>
    <source>
        <strain evidence="7">JCM 30855</strain>
    </source>
</reference>
<dbReference type="AlphaFoldDB" id="A0A939DMV6"/>
<accession>A0A939DMV6</accession>
<name>A0A939DMV6_9ALTE</name>
<evidence type="ECO:0000313" key="7">
    <source>
        <dbReference type="EMBL" id="MBN7825504.1"/>
    </source>
</evidence>
<dbReference type="GO" id="GO:0004035">
    <property type="term" value="F:alkaline phosphatase activity"/>
    <property type="evidence" value="ECO:0007669"/>
    <property type="project" value="InterPro"/>
</dbReference>
<feature type="signal peptide" evidence="6">
    <location>
        <begin position="1"/>
        <end position="21"/>
    </location>
</feature>
<evidence type="ECO:0000256" key="6">
    <source>
        <dbReference type="SAM" id="SignalP"/>
    </source>
</evidence>
<dbReference type="InterPro" id="IPR002591">
    <property type="entry name" value="Phosphodiest/P_Trfase"/>
</dbReference>
<dbReference type="CDD" id="cd16016">
    <property type="entry name" value="AP-SPAP"/>
    <property type="match status" value="1"/>
</dbReference>
<protein>
    <submittedName>
        <fullName evidence="7">Alkaline phosphatase family protein</fullName>
    </submittedName>
</protein>
<dbReference type="Gene3D" id="3.30.1360.150">
    <property type="match status" value="1"/>
</dbReference>
<dbReference type="Gene3D" id="3.40.720.10">
    <property type="entry name" value="Alkaline Phosphatase, subunit A"/>
    <property type="match status" value="1"/>
</dbReference>
<evidence type="ECO:0000256" key="1">
    <source>
        <dbReference type="ARBA" id="ARBA00022553"/>
    </source>
</evidence>
<sequence>MNRTLFGSLALCVVIGSQALAAQPKLIVQITVDQLRGDVLHKYQDHFLNKGNRKGFNRFLEQGTLYTNAHYRHATTLTAVGHATLATGALPSQHGIAANQWMDRQTGKGVYCVSDTDTTLLGAEGYSASPANLMASTFSDELHFSTNGQAKIYAVSTKDRGAVLTGGHFGKAFWLDKKSGQMVTSSYYYDDLPAYAVSFNQSGYVDSFAGKAWELSREESSYRNDAGNRPFQIPPKGFNSGFPHQMPAKADSAYYGMLSYTPFGDQITAEFARQLVKEHKLGKDEVTDYLSVSFSVNDYVGHMFGPNSLEAEDHLIKLDSTLADFFYFLDKEIGLDNVLLALSADHGVDAIPEYKKSMGFAGFRGNTGKEFVAINQALAEQFQIDGKLVRDVQLPFLYLDLQLIKQHKLDMTMVENAVAKHARDLPGVARVFTRTELTSQDWSFDPIARKVQNAYVPERAGNLVLVQQPSTMLEAYSAATHGSPYKYDTHVPLFFAGWQIKPRTIYRQVSPEDLAVTLSALMKISYPDKSTGQVLTEVLK</sequence>
<comment type="caution">
    <text evidence="7">The sequence shown here is derived from an EMBL/GenBank/DDBJ whole genome shotgun (WGS) entry which is preliminary data.</text>
</comment>
<dbReference type="EMBL" id="JAFKCV010000004">
    <property type="protein sequence ID" value="MBN7825504.1"/>
    <property type="molecule type" value="Genomic_DNA"/>
</dbReference>
<dbReference type="GO" id="GO:0046872">
    <property type="term" value="F:metal ion binding"/>
    <property type="evidence" value="ECO:0007669"/>
    <property type="project" value="UniProtKB-KW"/>
</dbReference>
<dbReference type="InterPro" id="IPR026263">
    <property type="entry name" value="Alkaline_phosphatase_prok"/>
</dbReference>
<dbReference type="Pfam" id="PF01663">
    <property type="entry name" value="Phosphodiest"/>
    <property type="match status" value="1"/>
</dbReference>
<feature type="binding site" evidence="5">
    <location>
        <position position="99"/>
    </location>
    <ligand>
        <name>substrate</name>
    </ligand>
</feature>
<feature type="chain" id="PRO_5037185546" evidence="6">
    <location>
        <begin position="22"/>
        <end position="540"/>
    </location>
</feature>
<dbReference type="PANTHER" id="PTHR10151:SF120">
    <property type="entry name" value="BIS(5'-ADENOSYL)-TRIPHOSPHATASE"/>
    <property type="match status" value="1"/>
</dbReference>
<keyword evidence="2" id="KW-0479">Metal-binding</keyword>
<evidence type="ECO:0000313" key="8">
    <source>
        <dbReference type="Proteomes" id="UP000664654"/>
    </source>
</evidence>
<dbReference type="RefSeq" id="WP_206573609.1">
    <property type="nucleotide sequence ID" value="NZ_JAFKCV010000004.1"/>
</dbReference>
<organism evidence="7 8">
    <name type="scientific">Bowmanella dokdonensis</name>
    <dbReference type="NCBI Taxonomy" id="751969"/>
    <lineage>
        <taxon>Bacteria</taxon>
        <taxon>Pseudomonadati</taxon>
        <taxon>Pseudomonadota</taxon>
        <taxon>Gammaproteobacteria</taxon>
        <taxon>Alteromonadales</taxon>
        <taxon>Alteromonadaceae</taxon>
        <taxon>Bowmanella</taxon>
    </lineage>
</organism>
<keyword evidence="8" id="KW-1185">Reference proteome</keyword>